<dbReference type="OrthoDB" id="3145038at2759"/>
<dbReference type="AlphaFoldDB" id="A0A4Y7SSW6"/>
<reference evidence="2 3" key="1">
    <citation type="journal article" date="2019" name="Nat. Ecol. Evol.">
        <title>Megaphylogeny resolves global patterns of mushroom evolution.</title>
        <authorList>
            <person name="Varga T."/>
            <person name="Krizsan K."/>
            <person name="Foldi C."/>
            <person name="Dima B."/>
            <person name="Sanchez-Garcia M."/>
            <person name="Sanchez-Ramirez S."/>
            <person name="Szollosi G.J."/>
            <person name="Szarkandi J.G."/>
            <person name="Papp V."/>
            <person name="Albert L."/>
            <person name="Andreopoulos W."/>
            <person name="Angelini C."/>
            <person name="Antonin V."/>
            <person name="Barry K.W."/>
            <person name="Bougher N.L."/>
            <person name="Buchanan P."/>
            <person name="Buyck B."/>
            <person name="Bense V."/>
            <person name="Catcheside P."/>
            <person name="Chovatia M."/>
            <person name="Cooper J."/>
            <person name="Damon W."/>
            <person name="Desjardin D."/>
            <person name="Finy P."/>
            <person name="Geml J."/>
            <person name="Haridas S."/>
            <person name="Hughes K."/>
            <person name="Justo A."/>
            <person name="Karasinski D."/>
            <person name="Kautmanova I."/>
            <person name="Kiss B."/>
            <person name="Kocsube S."/>
            <person name="Kotiranta H."/>
            <person name="LaButti K.M."/>
            <person name="Lechner B.E."/>
            <person name="Liimatainen K."/>
            <person name="Lipzen A."/>
            <person name="Lukacs Z."/>
            <person name="Mihaltcheva S."/>
            <person name="Morgado L.N."/>
            <person name="Niskanen T."/>
            <person name="Noordeloos M.E."/>
            <person name="Ohm R.A."/>
            <person name="Ortiz-Santana B."/>
            <person name="Ovrebo C."/>
            <person name="Racz N."/>
            <person name="Riley R."/>
            <person name="Savchenko A."/>
            <person name="Shiryaev A."/>
            <person name="Soop K."/>
            <person name="Spirin V."/>
            <person name="Szebenyi C."/>
            <person name="Tomsovsky M."/>
            <person name="Tulloss R.E."/>
            <person name="Uehling J."/>
            <person name="Grigoriev I.V."/>
            <person name="Vagvolgyi C."/>
            <person name="Papp T."/>
            <person name="Martin F.M."/>
            <person name="Miettinen O."/>
            <person name="Hibbett D.S."/>
            <person name="Nagy L.G."/>
        </authorList>
    </citation>
    <scope>NUCLEOTIDE SEQUENCE [LARGE SCALE GENOMIC DNA]</scope>
    <source>
        <strain evidence="2 3">FP101781</strain>
    </source>
</reference>
<name>A0A4Y7SSW6_COPMI</name>
<feature type="domain" description="F-box" evidence="1">
    <location>
        <begin position="1"/>
        <end position="47"/>
    </location>
</feature>
<evidence type="ECO:0000259" key="1">
    <source>
        <dbReference type="PROSITE" id="PS50181"/>
    </source>
</evidence>
<dbReference type="PROSITE" id="PS50181">
    <property type="entry name" value="FBOX"/>
    <property type="match status" value="1"/>
</dbReference>
<gene>
    <name evidence="2" type="ORF">FA13DRAFT_1268429</name>
</gene>
<protein>
    <recommendedName>
        <fullName evidence="1">F-box domain-containing protein</fullName>
    </recommendedName>
</protein>
<dbReference type="Proteomes" id="UP000298030">
    <property type="component" value="Unassembled WGS sequence"/>
</dbReference>
<organism evidence="2 3">
    <name type="scientific">Coprinellus micaceus</name>
    <name type="common">Glistening ink-cap mushroom</name>
    <name type="synonym">Coprinus micaceus</name>
    <dbReference type="NCBI Taxonomy" id="71717"/>
    <lineage>
        <taxon>Eukaryota</taxon>
        <taxon>Fungi</taxon>
        <taxon>Dikarya</taxon>
        <taxon>Basidiomycota</taxon>
        <taxon>Agaricomycotina</taxon>
        <taxon>Agaricomycetes</taxon>
        <taxon>Agaricomycetidae</taxon>
        <taxon>Agaricales</taxon>
        <taxon>Agaricineae</taxon>
        <taxon>Psathyrellaceae</taxon>
        <taxon>Coprinellus</taxon>
    </lineage>
</organism>
<dbReference type="Gene3D" id="1.20.1280.50">
    <property type="match status" value="1"/>
</dbReference>
<dbReference type="InterPro" id="IPR036047">
    <property type="entry name" value="F-box-like_dom_sf"/>
</dbReference>
<dbReference type="EMBL" id="QPFP01000061">
    <property type="protein sequence ID" value="TEB24955.1"/>
    <property type="molecule type" value="Genomic_DNA"/>
</dbReference>
<dbReference type="SUPFAM" id="SSF81383">
    <property type="entry name" value="F-box domain"/>
    <property type="match status" value="1"/>
</dbReference>
<dbReference type="InterPro" id="IPR001810">
    <property type="entry name" value="F-box_dom"/>
</dbReference>
<dbReference type="SMART" id="SM00256">
    <property type="entry name" value="FBOX"/>
    <property type="match status" value="1"/>
</dbReference>
<keyword evidence="3" id="KW-1185">Reference proteome</keyword>
<proteinExistence type="predicted"/>
<accession>A0A4Y7SSW6</accession>
<dbReference type="CDD" id="cd09917">
    <property type="entry name" value="F-box_SF"/>
    <property type="match status" value="1"/>
</dbReference>
<sequence length="196" mass="21604">MSTLLGLPTELILRVLAEVEPLDLIRMSQVCKRTSHILGDRAVWEDAVGRVCQKSYLFKPSLQPLDSLELDGLRKAALRPRLFHTKLSKASGQVYPSLERSLEYSVGETGRSDFIQANIIPGGRYLIGLAERNVCLWDLGPPGTAPSPALIDIGHSDSLHFELYAMSTPSQSSHESYKFAVHGHTLGVGDSQVYMK</sequence>
<evidence type="ECO:0000313" key="2">
    <source>
        <dbReference type="EMBL" id="TEB24955.1"/>
    </source>
</evidence>
<comment type="caution">
    <text evidence="2">The sequence shown here is derived from an EMBL/GenBank/DDBJ whole genome shotgun (WGS) entry which is preliminary data.</text>
</comment>
<dbReference type="Pfam" id="PF00646">
    <property type="entry name" value="F-box"/>
    <property type="match status" value="1"/>
</dbReference>
<evidence type="ECO:0000313" key="3">
    <source>
        <dbReference type="Proteomes" id="UP000298030"/>
    </source>
</evidence>